<comment type="caution">
    <text evidence="2">The sequence shown here is derived from an EMBL/GenBank/DDBJ whole genome shotgun (WGS) entry which is preliminary data.</text>
</comment>
<dbReference type="Pfam" id="PF10078">
    <property type="entry name" value="DUF2316"/>
    <property type="match status" value="1"/>
</dbReference>
<name>A0ABY3GQA7_9ACTN</name>
<sequence>MRCGLPAPPAPRSPVSLNDEQRARTAEELQANLRLSGADPEEARRDLEFTTRQWDDTLNVREGARPQDVWLLRDHLEALVERAGATPVPYTVLTRRARLAAALWFPLRKAPGRE</sequence>
<dbReference type="InterPro" id="IPR018757">
    <property type="entry name" value="DUF2316"/>
</dbReference>
<accession>A0ABY3GQA7</accession>
<dbReference type="EMBL" id="VOGX01000092">
    <property type="protein sequence ID" value="TWV16389.1"/>
    <property type="molecule type" value="Genomic_DNA"/>
</dbReference>
<evidence type="ECO:0000313" key="3">
    <source>
        <dbReference type="Proteomes" id="UP000318052"/>
    </source>
</evidence>
<feature type="compositionally biased region" description="Pro residues" evidence="1">
    <location>
        <begin position="1"/>
        <end position="12"/>
    </location>
</feature>
<dbReference type="Proteomes" id="UP000318052">
    <property type="component" value="Unassembled WGS sequence"/>
</dbReference>
<evidence type="ECO:0000313" key="2">
    <source>
        <dbReference type="EMBL" id="TWV16389.1"/>
    </source>
</evidence>
<protein>
    <submittedName>
        <fullName evidence="2">DUF2316 family protein</fullName>
    </submittedName>
</protein>
<reference evidence="3" key="1">
    <citation type="journal article" date="2019" name="Microbiol. Resour. Announc.">
        <title>Draft Genomic Sequences of Streptomyces misionensis and Streptomyces albidoflavus, bacteria applied for phytopathogen biocontrol.</title>
        <authorList>
            <person name="Pylro V."/>
            <person name="Dias A."/>
            <person name="Andreote F."/>
            <person name="Varani A."/>
            <person name="Andreote C."/>
            <person name="Bernardo E."/>
            <person name="Martins T."/>
        </authorList>
    </citation>
    <scope>NUCLEOTIDE SEQUENCE [LARGE SCALE GENOMIC DNA]</scope>
    <source>
        <strain evidence="3">77</strain>
    </source>
</reference>
<keyword evidence="3" id="KW-1185">Reference proteome</keyword>
<feature type="region of interest" description="Disordered" evidence="1">
    <location>
        <begin position="1"/>
        <end position="23"/>
    </location>
</feature>
<evidence type="ECO:0000256" key="1">
    <source>
        <dbReference type="SAM" id="MobiDB-lite"/>
    </source>
</evidence>
<gene>
    <name evidence="2" type="ORF">FRZ02_31910</name>
</gene>
<organism evidence="2 3">
    <name type="scientific">Streptomyces albidoflavus</name>
    <dbReference type="NCBI Taxonomy" id="1886"/>
    <lineage>
        <taxon>Bacteria</taxon>
        <taxon>Bacillati</taxon>
        <taxon>Actinomycetota</taxon>
        <taxon>Actinomycetes</taxon>
        <taxon>Kitasatosporales</taxon>
        <taxon>Streptomycetaceae</taxon>
        <taxon>Streptomyces</taxon>
        <taxon>Streptomyces albidoflavus group</taxon>
    </lineage>
</organism>
<proteinExistence type="predicted"/>